<name>A0A848FJD2_9BURK</name>
<feature type="non-terminal residue" evidence="1">
    <location>
        <position position="1"/>
    </location>
</feature>
<accession>A0A848FJD2</accession>
<dbReference type="AlphaFoldDB" id="A0A848FJD2"/>
<comment type="caution">
    <text evidence="1">The sequence shown here is derived from an EMBL/GenBank/DDBJ whole genome shotgun (WGS) entry which is preliminary data.</text>
</comment>
<dbReference type="InterPro" id="IPR036909">
    <property type="entry name" value="Cyt_c-like_dom_sf"/>
</dbReference>
<evidence type="ECO:0000313" key="1">
    <source>
        <dbReference type="EMBL" id="NML18995.1"/>
    </source>
</evidence>
<dbReference type="Proteomes" id="UP000574067">
    <property type="component" value="Unassembled WGS sequence"/>
</dbReference>
<organism evidence="1 2">
    <name type="scientific">Azohydromonas caseinilytica</name>
    <dbReference type="NCBI Taxonomy" id="2728836"/>
    <lineage>
        <taxon>Bacteria</taxon>
        <taxon>Pseudomonadati</taxon>
        <taxon>Pseudomonadota</taxon>
        <taxon>Betaproteobacteria</taxon>
        <taxon>Burkholderiales</taxon>
        <taxon>Sphaerotilaceae</taxon>
        <taxon>Azohydromonas</taxon>
    </lineage>
</organism>
<reference evidence="1 2" key="1">
    <citation type="submission" date="2020-04" db="EMBL/GenBank/DDBJ databases">
        <title>Azohydromonas sp. isolated from soil.</title>
        <authorList>
            <person name="Dahal R.H."/>
        </authorList>
    </citation>
    <scope>NUCLEOTIDE SEQUENCE [LARGE SCALE GENOMIC DNA]</scope>
    <source>
        <strain evidence="1 2">G-1-1-14</strain>
    </source>
</reference>
<evidence type="ECO:0008006" key="3">
    <source>
        <dbReference type="Google" id="ProtNLM"/>
    </source>
</evidence>
<gene>
    <name evidence="1" type="ORF">HHL10_28910</name>
</gene>
<keyword evidence="2" id="KW-1185">Reference proteome</keyword>
<dbReference type="EMBL" id="JABBFW010000049">
    <property type="protein sequence ID" value="NML18995.1"/>
    <property type="molecule type" value="Genomic_DNA"/>
</dbReference>
<protein>
    <recommendedName>
        <fullName evidence="3">Urate oxidase N-terminal domain-containing protein</fullName>
    </recommendedName>
</protein>
<evidence type="ECO:0000313" key="2">
    <source>
        <dbReference type="Proteomes" id="UP000574067"/>
    </source>
</evidence>
<dbReference type="GO" id="GO:0009055">
    <property type="term" value="F:electron transfer activity"/>
    <property type="evidence" value="ECO:0007669"/>
    <property type="project" value="InterPro"/>
</dbReference>
<proteinExistence type="predicted"/>
<sequence>WLVLVLLMLAGALIRHSFVSRHKAHVLGKRTPWEHAVVGTLALAGMAFWLAPPPREAAGMAAASAAAEPVKMAQVQTIVEQRCALCHNAQVQNKNVALHTPELIRSHAQAVYQQAVVQKSMPLNNATQITDAERAVIARWFEGGAPAQ</sequence>
<dbReference type="SUPFAM" id="SSF46626">
    <property type="entry name" value="Cytochrome c"/>
    <property type="match status" value="1"/>
</dbReference>
<dbReference type="Gene3D" id="1.10.760.10">
    <property type="entry name" value="Cytochrome c-like domain"/>
    <property type="match status" value="1"/>
</dbReference>
<dbReference type="GO" id="GO:0020037">
    <property type="term" value="F:heme binding"/>
    <property type="evidence" value="ECO:0007669"/>
    <property type="project" value="InterPro"/>
</dbReference>